<feature type="compositionally biased region" description="Low complexity" evidence="1">
    <location>
        <begin position="13"/>
        <end position="29"/>
    </location>
</feature>
<dbReference type="InterPro" id="IPR025528">
    <property type="entry name" value="BrnA_antitoxin"/>
</dbReference>
<feature type="region of interest" description="Disordered" evidence="1">
    <location>
        <begin position="1"/>
        <end position="45"/>
    </location>
</feature>
<name>A0A1I4S6P7_9HYPH</name>
<dbReference type="OrthoDB" id="361944at2"/>
<gene>
    <name evidence="2" type="ORF">SAMN05192568_104033</name>
</gene>
<protein>
    <submittedName>
        <fullName evidence="2">Uncharacterized conserved protein, DUF4415 family</fullName>
    </submittedName>
</protein>
<evidence type="ECO:0000313" key="2">
    <source>
        <dbReference type="EMBL" id="SFM60165.1"/>
    </source>
</evidence>
<dbReference type="EMBL" id="FOTK01000040">
    <property type="protein sequence ID" value="SFM60165.1"/>
    <property type="molecule type" value="Genomic_DNA"/>
</dbReference>
<dbReference type="RefSeq" id="WP_092045430.1">
    <property type="nucleotide sequence ID" value="NZ_FOTK01000040.1"/>
</dbReference>
<accession>A0A1I4S6P7</accession>
<reference evidence="3" key="1">
    <citation type="submission" date="2016-10" db="EMBL/GenBank/DDBJ databases">
        <authorList>
            <person name="Varghese N."/>
            <person name="Submissions S."/>
        </authorList>
    </citation>
    <scope>NUCLEOTIDE SEQUENCE [LARGE SCALE GENOMIC DNA]</scope>
    <source>
        <strain evidence="3">BL36</strain>
    </source>
</reference>
<keyword evidence="3" id="KW-1185">Reference proteome</keyword>
<feature type="compositionally biased region" description="Basic and acidic residues" evidence="1">
    <location>
        <begin position="1"/>
        <end position="12"/>
    </location>
</feature>
<organism evidence="2 3">
    <name type="scientific">Methylobacterium pseudosasicola</name>
    <dbReference type="NCBI Taxonomy" id="582667"/>
    <lineage>
        <taxon>Bacteria</taxon>
        <taxon>Pseudomonadati</taxon>
        <taxon>Pseudomonadota</taxon>
        <taxon>Alphaproteobacteria</taxon>
        <taxon>Hyphomicrobiales</taxon>
        <taxon>Methylobacteriaceae</taxon>
        <taxon>Methylobacterium</taxon>
    </lineage>
</organism>
<sequence>MADDRNRRRFTDPRTAAEAAFKAATTAKPAAPPSPPSAPRPAAVPGAREMVTLRLDSAVLAHFQKDGPGWQDRVNEALKALVPASDA</sequence>
<evidence type="ECO:0000313" key="3">
    <source>
        <dbReference type="Proteomes" id="UP000199048"/>
    </source>
</evidence>
<dbReference type="Proteomes" id="UP000199048">
    <property type="component" value="Unassembled WGS sequence"/>
</dbReference>
<dbReference type="AlphaFoldDB" id="A0A1I4S6P7"/>
<dbReference type="STRING" id="582667.SAMN05192568_104033"/>
<evidence type="ECO:0000256" key="1">
    <source>
        <dbReference type="SAM" id="MobiDB-lite"/>
    </source>
</evidence>
<feature type="compositionally biased region" description="Pro residues" evidence="1">
    <location>
        <begin position="30"/>
        <end position="39"/>
    </location>
</feature>
<proteinExistence type="predicted"/>
<dbReference type="Pfam" id="PF14384">
    <property type="entry name" value="BrnA_antitoxin"/>
    <property type="match status" value="1"/>
</dbReference>